<sequence>MILTLILLLFSPRETEVVNHDIWSKITMKLTAMADFPVNTRAAAETIIYRALNMSIAPQEYFDNCKASWVAIALTSDKMALMISSFGSSWPLTYAILQAKKPEFDIMFAKMNKNSLDFIRNTIQDLLELIVSSSKLVYGESDYPLVGRFVKKTSTKYKKLPVSSIRSMEIATCWYSHLMMRDEKNGLWHILASSIPYAHLSHAHRNEL</sequence>
<evidence type="ECO:0000256" key="4">
    <source>
        <dbReference type="ARBA" id="ARBA00022525"/>
    </source>
</evidence>
<proteinExistence type="inferred from homology"/>
<keyword evidence="6" id="KW-0175">Coiled coil</keyword>
<dbReference type="PANTHER" id="PTHR31418:SF7">
    <property type="entry name" value="FATTY-ACID AND RETINOL-BINDING PROTEIN 1"/>
    <property type="match status" value="1"/>
</dbReference>
<reference evidence="8" key="2">
    <citation type="submission" date="2022-06" db="UniProtKB">
        <authorList>
            <consortium name="EnsemblMetazoa"/>
        </authorList>
    </citation>
    <scope>IDENTIFICATION</scope>
    <source>
        <strain evidence="8">PS312</strain>
    </source>
</reference>
<dbReference type="PANTHER" id="PTHR31418">
    <property type="entry name" value="FATTY-ACID AND RETINOL-BINDING PROTEIN 1"/>
    <property type="match status" value="1"/>
</dbReference>
<keyword evidence="9" id="KW-1185">Reference proteome</keyword>
<evidence type="ECO:0000313" key="9">
    <source>
        <dbReference type="Proteomes" id="UP000005239"/>
    </source>
</evidence>
<keyword evidence="7" id="KW-0446">Lipid-binding</keyword>
<comment type="similarity">
    <text evidence="2">Belongs to the fatty-acid and retinol-binding protein (FARBP) family.</text>
</comment>
<reference evidence="9" key="1">
    <citation type="journal article" date="2008" name="Nat. Genet.">
        <title>The Pristionchus pacificus genome provides a unique perspective on nematode lifestyle and parasitism.</title>
        <authorList>
            <person name="Dieterich C."/>
            <person name="Clifton S.W."/>
            <person name="Schuster L.N."/>
            <person name="Chinwalla A."/>
            <person name="Delehaunty K."/>
            <person name="Dinkelacker I."/>
            <person name="Fulton L."/>
            <person name="Fulton R."/>
            <person name="Godfrey J."/>
            <person name="Minx P."/>
            <person name="Mitreva M."/>
            <person name="Roeseler W."/>
            <person name="Tian H."/>
            <person name="Witte H."/>
            <person name="Yang S.P."/>
            <person name="Wilson R.K."/>
            <person name="Sommer R.J."/>
        </authorList>
    </citation>
    <scope>NUCLEOTIDE SEQUENCE [LARGE SCALE GENOMIC DNA]</scope>
    <source>
        <strain evidence="9">PS312</strain>
    </source>
</reference>
<dbReference type="GO" id="GO:0005576">
    <property type="term" value="C:extracellular region"/>
    <property type="evidence" value="ECO:0007669"/>
    <property type="project" value="UniProtKB-SubCell"/>
</dbReference>
<comment type="subcellular location">
    <subcellularLocation>
        <location evidence="1">Secreted</location>
    </subcellularLocation>
</comment>
<evidence type="ECO:0000256" key="2">
    <source>
        <dbReference type="ARBA" id="ARBA00006648"/>
    </source>
</evidence>
<accession>A0A8R1YDE4</accession>
<dbReference type="GO" id="GO:0008289">
    <property type="term" value="F:lipid binding"/>
    <property type="evidence" value="ECO:0007669"/>
    <property type="project" value="UniProtKB-KW"/>
</dbReference>
<protein>
    <recommendedName>
        <fullName evidence="3">Fatty-acid and retinol-binding protein 1</fullName>
    </recommendedName>
</protein>
<organism evidence="8 9">
    <name type="scientific">Pristionchus pacificus</name>
    <name type="common">Parasitic nematode worm</name>
    <dbReference type="NCBI Taxonomy" id="54126"/>
    <lineage>
        <taxon>Eukaryota</taxon>
        <taxon>Metazoa</taxon>
        <taxon>Ecdysozoa</taxon>
        <taxon>Nematoda</taxon>
        <taxon>Chromadorea</taxon>
        <taxon>Rhabditida</taxon>
        <taxon>Rhabditina</taxon>
        <taxon>Diplogasteromorpha</taxon>
        <taxon>Diplogasteroidea</taxon>
        <taxon>Neodiplogasteridae</taxon>
        <taxon>Pristionchus</taxon>
    </lineage>
</organism>
<evidence type="ECO:0000256" key="1">
    <source>
        <dbReference type="ARBA" id="ARBA00004613"/>
    </source>
</evidence>
<keyword evidence="4" id="KW-0964">Secreted</keyword>
<dbReference type="Proteomes" id="UP000005239">
    <property type="component" value="Unassembled WGS sequence"/>
</dbReference>
<evidence type="ECO:0000256" key="3">
    <source>
        <dbReference type="ARBA" id="ARBA00017453"/>
    </source>
</evidence>
<evidence type="ECO:0000256" key="7">
    <source>
        <dbReference type="ARBA" id="ARBA00023121"/>
    </source>
</evidence>
<dbReference type="InterPro" id="IPR008632">
    <property type="entry name" value="Gp-FAR-1"/>
</dbReference>
<gene>
    <name evidence="8" type="primary">WBGene00101234</name>
</gene>
<name>A0A2A6BXS7_PRIPA</name>
<accession>A0A2A6BXS7</accession>
<dbReference type="AlphaFoldDB" id="A0A2A6BXS7"/>
<keyword evidence="5" id="KW-0732">Signal</keyword>
<dbReference type="EnsemblMetazoa" id="PPA11680.1">
    <property type="protein sequence ID" value="PPA11680.1"/>
    <property type="gene ID" value="WBGene00101234"/>
</dbReference>
<evidence type="ECO:0000256" key="6">
    <source>
        <dbReference type="ARBA" id="ARBA00023054"/>
    </source>
</evidence>
<evidence type="ECO:0000256" key="5">
    <source>
        <dbReference type="ARBA" id="ARBA00022729"/>
    </source>
</evidence>
<evidence type="ECO:0000313" key="8">
    <source>
        <dbReference type="EnsemblMetazoa" id="PPA11680.1"/>
    </source>
</evidence>